<dbReference type="EMBL" id="SOFP01000046">
    <property type="protein sequence ID" value="TFC15193.1"/>
    <property type="molecule type" value="Genomic_DNA"/>
</dbReference>
<keyword evidence="3" id="KW-0274">FAD</keyword>
<proteinExistence type="predicted"/>
<organism evidence="6 7">
    <name type="scientific">Cryobacterium algoritolerans</name>
    <dbReference type="NCBI Taxonomy" id="1259184"/>
    <lineage>
        <taxon>Bacteria</taxon>
        <taxon>Bacillati</taxon>
        <taxon>Actinomycetota</taxon>
        <taxon>Actinomycetes</taxon>
        <taxon>Micrococcales</taxon>
        <taxon>Microbacteriaceae</taxon>
        <taxon>Cryobacterium</taxon>
    </lineage>
</organism>
<keyword evidence="4" id="KW-0560">Oxidoreductase</keyword>
<dbReference type="OrthoDB" id="1145at2"/>
<dbReference type="PANTHER" id="PTHR43557">
    <property type="entry name" value="APOPTOSIS-INDUCING FACTOR 1"/>
    <property type="match status" value="1"/>
</dbReference>
<evidence type="ECO:0000256" key="4">
    <source>
        <dbReference type="ARBA" id="ARBA00023002"/>
    </source>
</evidence>
<dbReference type="AlphaFoldDB" id="A0A4R8WUZ2"/>
<dbReference type="SUPFAM" id="SSF55424">
    <property type="entry name" value="FAD/NAD-linked reductases, dimerisation (C-terminal) domain"/>
    <property type="match status" value="1"/>
</dbReference>
<evidence type="ECO:0000313" key="6">
    <source>
        <dbReference type="EMBL" id="TFC15193.1"/>
    </source>
</evidence>
<dbReference type="InterPro" id="IPR036188">
    <property type="entry name" value="FAD/NAD-bd_sf"/>
</dbReference>
<comment type="caution">
    <text evidence="6">The sequence shown here is derived from an EMBL/GenBank/DDBJ whole genome shotgun (WGS) entry which is preliminary data.</text>
</comment>
<dbReference type="GO" id="GO:0016651">
    <property type="term" value="F:oxidoreductase activity, acting on NAD(P)H"/>
    <property type="evidence" value="ECO:0007669"/>
    <property type="project" value="TreeGrafter"/>
</dbReference>
<accession>A0A4R8WUZ2</accession>
<keyword evidence="7" id="KW-1185">Reference proteome</keyword>
<dbReference type="SUPFAM" id="SSF51905">
    <property type="entry name" value="FAD/NAD(P)-binding domain"/>
    <property type="match status" value="2"/>
</dbReference>
<evidence type="ECO:0000256" key="2">
    <source>
        <dbReference type="ARBA" id="ARBA00022630"/>
    </source>
</evidence>
<evidence type="ECO:0000259" key="5">
    <source>
        <dbReference type="Pfam" id="PF07992"/>
    </source>
</evidence>
<dbReference type="InterPro" id="IPR016156">
    <property type="entry name" value="FAD/NAD-linked_Rdtase_dimer_sf"/>
</dbReference>
<dbReference type="Gene3D" id="3.30.390.30">
    <property type="match status" value="1"/>
</dbReference>
<evidence type="ECO:0000256" key="3">
    <source>
        <dbReference type="ARBA" id="ARBA00022827"/>
    </source>
</evidence>
<dbReference type="GO" id="GO:0005737">
    <property type="term" value="C:cytoplasm"/>
    <property type="evidence" value="ECO:0007669"/>
    <property type="project" value="TreeGrafter"/>
</dbReference>
<dbReference type="PRINTS" id="PR00368">
    <property type="entry name" value="FADPNR"/>
</dbReference>
<gene>
    <name evidence="6" type="ORF">E3O19_08660</name>
</gene>
<dbReference type="Pfam" id="PF07992">
    <property type="entry name" value="Pyr_redox_2"/>
    <property type="match status" value="1"/>
</dbReference>
<dbReference type="Proteomes" id="UP000298412">
    <property type="component" value="Unassembled WGS sequence"/>
</dbReference>
<dbReference type="InterPro" id="IPR050446">
    <property type="entry name" value="FAD-oxidoreductase/Apoptosis"/>
</dbReference>
<dbReference type="Gene3D" id="3.50.50.60">
    <property type="entry name" value="FAD/NAD(P)-binding domain"/>
    <property type="match status" value="2"/>
</dbReference>
<feature type="domain" description="FAD/NAD(P)-binding" evidence="5">
    <location>
        <begin position="7"/>
        <end position="308"/>
    </location>
</feature>
<comment type="cofactor">
    <cofactor evidence="1">
        <name>FAD</name>
        <dbReference type="ChEBI" id="CHEBI:57692"/>
    </cofactor>
</comment>
<dbReference type="InterPro" id="IPR023753">
    <property type="entry name" value="FAD/NAD-binding_dom"/>
</dbReference>
<evidence type="ECO:0000256" key="1">
    <source>
        <dbReference type="ARBA" id="ARBA00001974"/>
    </source>
</evidence>
<sequence>MSARMERIVVVGAGLAALSAAERLRERGFSGDIVIIGDETHRPYNRTPLSKGLLTGQVSTRELPLRSYTPLNVQWKLGNRVTGLDIARRMLRTEQGADIGFDGLIIATGVRARHLPGAPMDAPHVWTLRTLDDARAIDRAMTHARRIAVVGGGFLGCEIASTARERGIAVTLIDRSPTVLHRSLGAPIGAVIGEMHRAAGVRLHLGVGVSGWAETRRGAGLTLDDNEKIDADLVVIGVGTDPNTEWLHNSGLDITNGVLCDETGHALTHAGTRVEGIVAAGDVARWPNQRFDSIPRRVEHWINAVEMGQAAADSLLAGPAASPFCPTPRFWSHQHGTRIQASGQLALGTSMTLLDGNFQDRRFIAGFTRPSDTGPTLVGVVAVNMPRSLLRWHESIGRPANERPSRARPVTVLQN</sequence>
<reference evidence="6 7" key="1">
    <citation type="submission" date="2019-03" db="EMBL/GenBank/DDBJ databases">
        <title>Genomics of glacier-inhabiting Cryobacterium strains.</title>
        <authorList>
            <person name="Liu Q."/>
            <person name="Xin Y.-H."/>
        </authorList>
    </citation>
    <scope>NUCLEOTIDE SEQUENCE [LARGE SCALE GENOMIC DNA]</scope>
    <source>
        <strain evidence="6 7">MDT1-3</strain>
    </source>
</reference>
<dbReference type="PRINTS" id="PR00411">
    <property type="entry name" value="PNDRDTASEI"/>
</dbReference>
<protein>
    <submittedName>
        <fullName evidence="6">Pyridine nucleotide-disulfide oxidoreductase</fullName>
    </submittedName>
</protein>
<keyword evidence="2" id="KW-0285">Flavoprotein</keyword>
<dbReference type="PANTHER" id="PTHR43557:SF2">
    <property type="entry name" value="RIESKE DOMAIN-CONTAINING PROTEIN-RELATED"/>
    <property type="match status" value="1"/>
</dbReference>
<dbReference type="RefSeq" id="WP_134566937.1">
    <property type="nucleotide sequence ID" value="NZ_SOFP01000046.1"/>
</dbReference>
<evidence type="ECO:0000313" key="7">
    <source>
        <dbReference type="Proteomes" id="UP000298412"/>
    </source>
</evidence>
<name>A0A4R8WUZ2_9MICO</name>